<name>A0AAW8JNW7_9GAMM</name>
<gene>
    <name evidence="3" type="ORF">RFH51_15930</name>
</gene>
<comment type="caution">
    <text evidence="3">The sequence shown here is derived from an EMBL/GenBank/DDBJ whole genome shotgun (WGS) entry which is preliminary data.</text>
</comment>
<dbReference type="InterPro" id="IPR042171">
    <property type="entry name" value="Acyl-CoA_hotdog"/>
</dbReference>
<dbReference type="InterPro" id="IPR029069">
    <property type="entry name" value="HotDog_dom_sf"/>
</dbReference>
<accession>A0AAW8JNW7</accession>
<dbReference type="EMBL" id="JAVIDA010000029">
    <property type="protein sequence ID" value="MDQ9072943.1"/>
    <property type="molecule type" value="Genomic_DNA"/>
</dbReference>
<evidence type="ECO:0000313" key="3">
    <source>
        <dbReference type="EMBL" id="MDQ9072943.1"/>
    </source>
</evidence>
<evidence type="ECO:0000313" key="4">
    <source>
        <dbReference type="Proteomes" id="UP001243195"/>
    </source>
</evidence>
<sequence length="267" mass="30259">MSAYYQLLNRNISEDGIVVAHYRSTEHAQGAWNPEEQHMGPASGIICAELDRFFPRENMRIGRISFDIFGLIWGGEFSITTQVIRAGKTIELIESVMQAKGKTSIVARAWRMMTSDTRDVAGLEDHSISKPEHYPEWHGLKKIWAGGFIDSTEMRADEHRRNGKGIVWMTTPVKMIENEATSDFVNLMALVDTVNGIVPRQDREFKWAFPNLDLQIHMHRLPQGKWVGLEAIQQYGEDGIGLSSAILHDIHGPFGRSEQILTLREMG</sequence>
<dbReference type="Pfam" id="PF20789">
    <property type="entry name" value="4HBT_3C"/>
    <property type="match status" value="1"/>
</dbReference>
<evidence type="ECO:0000259" key="1">
    <source>
        <dbReference type="Pfam" id="PF13622"/>
    </source>
</evidence>
<protein>
    <submittedName>
        <fullName evidence="3">Thioesterase family protein</fullName>
    </submittedName>
</protein>
<evidence type="ECO:0000259" key="2">
    <source>
        <dbReference type="Pfam" id="PF20789"/>
    </source>
</evidence>
<dbReference type="Gene3D" id="2.40.160.210">
    <property type="entry name" value="Acyl-CoA thioesterase, double hotdog domain"/>
    <property type="match status" value="1"/>
</dbReference>
<dbReference type="InterPro" id="IPR049450">
    <property type="entry name" value="ACOT8-like_C"/>
</dbReference>
<feature type="domain" description="Acyl-CoA thioesterase-like C-terminal" evidence="2">
    <location>
        <begin position="135"/>
        <end position="261"/>
    </location>
</feature>
<reference evidence="3" key="1">
    <citation type="submission" date="2023-08" db="EMBL/GenBank/DDBJ databases">
        <title>Emergence of clinically-relevant ST2 carbapenem-resistant Acinetobacter baumannii strains in hospital sewages in Zhejiang, East of China.</title>
        <authorList>
            <person name="Kaichao C."/>
            <person name="Zhang R."/>
        </authorList>
    </citation>
    <scope>NUCLEOTIDE SEQUENCE</scope>
    <source>
        <strain evidence="3">M-SY-60</strain>
    </source>
</reference>
<dbReference type="SUPFAM" id="SSF54637">
    <property type="entry name" value="Thioesterase/thiol ester dehydrase-isomerase"/>
    <property type="match status" value="1"/>
</dbReference>
<dbReference type="AlphaFoldDB" id="A0AAW8JNW7"/>
<dbReference type="InterPro" id="IPR049449">
    <property type="entry name" value="TesB_ACOT8-like_N"/>
</dbReference>
<proteinExistence type="predicted"/>
<dbReference type="Proteomes" id="UP001243195">
    <property type="component" value="Unassembled WGS sequence"/>
</dbReference>
<dbReference type="Pfam" id="PF13622">
    <property type="entry name" value="4HBT_3"/>
    <property type="match status" value="1"/>
</dbReference>
<organism evidence="3 4">
    <name type="scientific">Acinetobacter gerneri</name>
    <dbReference type="NCBI Taxonomy" id="202952"/>
    <lineage>
        <taxon>Bacteria</taxon>
        <taxon>Pseudomonadati</taxon>
        <taxon>Pseudomonadota</taxon>
        <taxon>Gammaproteobacteria</taxon>
        <taxon>Moraxellales</taxon>
        <taxon>Moraxellaceae</taxon>
        <taxon>Acinetobacter</taxon>
    </lineage>
</organism>
<feature type="domain" description="Acyl-CoA thioesterase-like N-terminal HotDog" evidence="1">
    <location>
        <begin position="30"/>
        <end position="112"/>
    </location>
</feature>
<dbReference type="RefSeq" id="WP_308957101.1">
    <property type="nucleotide sequence ID" value="NZ_JAVICY010000032.1"/>
</dbReference>